<dbReference type="EMBL" id="FXTP01000007">
    <property type="protein sequence ID" value="SMO65566.1"/>
    <property type="molecule type" value="Genomic_DNA"/>
</dbReference>
<gene>
    <name evidence="2" type="ORF">SAMN06265219_10736</name>
</gene>
<reference evidence="2 3" key="1">
    <citation type="submission" date="2017-05" db="EMBL/GenBank/DDBJ databases">
        <authorList>
            <person name="Varghese N."/>
            <person name="Submissions S."/>
        </authorList>
    </citation>
    <scope>NUCLEOTIDE SEQUENCE [LARGE SCALE GENOMIC DNA]</scope>
    <source>
        <strain evidence="2 3">DSM 21985</strain>
    </source>
</reference>
<organism evidence="2 3">
    <name type="scientific">Gracilimonas mengyeensis</name>
    <dbReference type="NCBI Taxonomy" id="1302730"/>
    <lineage>
        <taxon>Bacteria</taxon>
        <taxon>Pseudomonadati</taxon>
        <taxon>Balneolota</taxon>
        <taxon>Balneolia</taxon>
        <taxon>Balneolales</taxon>
        <taxon>Balneolaceae</taxon>
        <taxon>Gracilimonas</taxon>
    </lineage>
</organism>
<feature type="domain" description="DUF2249" evidence="1">
    <location>
        <begin position="7"/>
        <end position="76"/>
    </location>
</feature>
<dbReference type="InterPro" id="IPR018720">
    <property type="entry name" value="DUF2249"/>
</dbReference>
<keyword evidence="3" id="KW-1185">Reference proteome</keyword>
<dbReference type="Proteomes" id="UP000317557">
    <property type="component" value="Unassembled WGS sequence"/>
</dbReference>
<name>A0A521D1K9_9BACT</name>
<evidence type="ECO:0000259" key="1">
    <source>
        <dbReference type="Pfam" id="PF10006"/>
    </source>
</evidence>
<protein>
    <submittedName>
        <fullName evidence="2">Uncharacterized conserved protein, DUF2249 family</fullName>
    </submittedName>
</protein>
<proteinExistence type="predicted"/>
<sequence length="80" mass="9468">MSDIEQELDVRVIPPPQKHPTIFKTFENLDEDEAFILVNDHDPKPLRYQMSAMLGDKAFHWEYLEEGPNVWKVRILRTST</sequence>
<dbReference type="RefSeq" id="WP_142454287.1">
    <property type="nucleotide sequence ID" value="NZ_FXTP01000007.1"/>
</dbReference>
<evidence type="ECO:0000313" key="2">
    <source>
        <dbReference type="EMBL" id="SMO65566.1"/>
    </source>
</evidence>
<evidence type="ECO:0000313" key="3">
    <source>
        <dbReference type="Proteomes" id="UP000317557"/>
    </source>
</evidence>
<dbReference type="OrthoDB" id="9797132at2"/>
<dbReference type="AlphaFoldDB" id="A0A521D1K9"/>
<accession>A0A521D1K9</accession>
<dbReference type="Pfam" id="PF10006">
    <property type="entry name" value="DUF2249"/>
    <property type="match status" value="1"/>
</dbReference>